<accession>K6Z0V1</accession>
<dbReference type="HOGENOM" id="CLU_3155927_0_0_6"/>
<dbReference type="STRING" id="1129794.C427_3077"/>
<evidence type="ECO:0000313" key="1">
    <source>
        <dbReference type="EMBL" id="AGH45186.1"/>
    </source>
</evidence>
<reference evidence="1 2" key="1">
    <citation type="journal article" date="2013" name="Genome Announc.">
        <title>Complete Genome Sequence of Glaciecola psychrophila Strain 170T.</title>
        <authorList>
            <person name="Yin J."/>
            <person name="Chen J."/>
            <person name="Liu G."/>
            <person name="Yu Y."/>
            <person name="Song L."/>
            <person name="Wang X."/>
            <person name="Qu X."/>
        </authorList>
    </citation>
    <scope>NUCLEOTIDE SEQUENCE [LARGE SCALE GENOMIC DNA]</scope>
    <source>
        <strain evidence="1 2">170</strain>
    </source>
</reference>
<dbReference type="RefSeq" id="WP_007640010.1">
    <property type="nucleotide sequence ID" value="NC_020514.1"/>
</dbReference>
<protein>
    <submittedName>
        <fullName evidence="1">Uncharacterized protein</fullName>
    </submittedName>
</protein>
<dbReference type="EMBL" id="CP003837">
    <property type="protein sequence ID" value="AGH45186.1"/>
    <property type="molecule type" value="Genomic_DNA"/>
</dbReference>
<dbReference type="AlphaFoldDB" id="K6Z0V1"/>
<dbReference type="Proteomes" id="UP000011864">
    <property type="component" value="Chromosome"/>
</dbReference>
<dbReference type="KEGG" id="gps:C427_3077"/>
<organism evidence="1 2">
    <name type="scientific">Paraglaciecola psychrophila 170</name>
    <dbReference type="NCBI Taxonomy" id="1129794"/>
    <lineage>
        <taxon>Bacteria</taxon>
        <taxon>Pseudomonadati</taxon>
        <taxon>Pseudomonadota</taxon>
        <taxon>Gammaproteobacteria</taxon>
        <taxon>Alteromonadales</taxon>
        <taxon>Alteromonadaceae</taxon>
        <taxon>Paraglaciecola</taxon>
    </lineage>
</organism>
<sequence length="48" mass="5544">MFKVHGDWKIEVCGHVVVQCFSDGWNEEAIIAYIKDFRTQATPFIGKE</sequence>
<dbReference type="PATRIC" id="fig|1129794.4.peg.3060"/>
<evidence type="ECO:0000313" key="2">
    <source>
        <dbReference type="Proteomes" id="UP000011864"/>
    </source>
</evidence>
<gene>
    <name evidence="1" type="ORF">C427_3077</name>
</gene>
<proteinExistence type="predicted"/>
<keyword evidence="2" id="KW-1185">Reference proteome</keyword>
<name>K6Z0V1_9ALTE</name>